<dbReference type="RefSeq" id="WP_008876884.1">
    <property type="nucleotide sequence ID" value="NZ_CAUM01000138.1"/>
</dbReference>
<protein>
    <submittedName>
        <fullName evidence="2">Uncharacterized protein</fullName>
    </submittedName>
</protein>
<feature type="signal peptide" evidence="1">
    <location>
        <begin position="1"/>
        <end position="20"/>
    </location>
</feature>
<feature type="chain" id="PRO_5004066432" evidence="1">
    <location>
        <begin position="21"/>
        <end position="161"/>
    </location>
</feature>
<proteinExistence type="predicted"/>
<keyword evidence="1" id="KW-0732">Signal</keyword>
<accession>M5EVN8</accession>
<comment type="caution">
    <text evidence="2">The sequence shown here is derived from an EMBL/GenBank/DDBJ whole genome shotgun (WGS) entry which is preliminary data.</text>
</comment>
<name>M5EVN8_9HYPH</name>
<evidence type="ECO:0000256" key="1">
    <source>
        <dbReference type="SAM" id="SignalP"/>
    </source>
</evidence>
<evidence type="ECO:0000313" key="2">
    <source>
        <dbReference type="EMBL" id="CCV08008.1"/>
    </source>
</evidence>
<keyword evidence="3" id="KW-1185">Reference proteome</keyword>
<gene>
    <name evidence="2" type="ORF">MESS2_690010</name>
</gene>
<dbReference type="Proteomes" id="UP000012062">
    <property type="component" value="Unassembled WGS sequence"/>
</dbReference>
<sequence>MRAVGFALGLLMLSAPLAVAGKASEWTVSISGGSEIEIPVFFADGDARLLGGFAENFGTAFEPKQYPGVQLRQYRADTTNKRPFEYLEEELVGDTEKVTYKLDKPSFAAISGTSADGTGIFYGMCQKHVIVTCFDMHWDKEEQAMFGPIAERIARSFRKNR</sequence>
<evidence type="ECO:0000313" key="3">
    <source>
        <dbReference type="Proteomes" id="UP000012062"/>
    </source>
</evidence>
<dbReference type="OrthoDB" id="8078151at2"/>
<reference evidence="2 3" key="1">
    <citation type="submission" date="2013-02" db="EMBL/GenBank/DDBJ databases">
        <authorList>
            <person name="Genoscope - CEA"/>
        </authorList>
    </citation>
    <scope>NUCLEOTIDE SEQUENCE [LARGE SCALE GENOMIC DNA]</scope>
    <source>
        <strain evidence="2 3">STM 2683</strain>
    </source>
</reference>
<dbReference type="AlphaFoldDB" id="M5EVN8"/>
<organism evidence="2 3">
    <name type="scientific">Mesorhizobium metallidurans STM 2683</name>
    <dbReference type="NCBI Taxonomy" id="1297569"/>
    <lineage>
        <taxon>Bacteria</taxon>
        <taxon>Pseudomonadati</taxon>
        <taxon>Pseudomonadota</taxon>
        <taxon>Alphaproteobacteria</taxon>
        <taxon>Hyphomicrobiales</taxon>
        <taxon>Phyllobacteriaceae</taxon>
        <taxon>Mesorhizobium</taxon>
    </lineage>
</organism>
<dbReference type="EMBL" id="CAUM01000138">
    <property type="protein sequence ID" value="CCV08008.1"/>
    <property type="molecule type" value="Genomic_DNA"/>
</dbReference>